<keyword evidence="3" id="KW-1185">Reference proteome</keyword>
<evidence type="ECO:0000313" key="3">
    <source>
        <dbReference type="Proteomes" id="UP001367676"/>
    </source>
</evidence>
<feature type="compositionally biased region" description="Basic residues" evidence="1">
    <location>
        <begin position="14"/>
        <end position="25"/>
    </location>
</feature>
<organism evidence="2 3">
    <name type="scientific">Parthenolecanium corni</name>
    <dbReference type="NCBI Taxonomy" id="536013"/>
    <lineage>
        <taxon>Eukaryota</taxon>
        <taxon>Metazoa</taxon>
        <taxon>Ecdysozoa</taxon>
        <taxon>Arthropoda</taxon>
        <taxon>Hexapoda</taxon>
        <taxon>Insecta</taxon>
        <taxon>Pterygota</taxon>
        <taxon>Neoptera</taxon>
        <taxon>Paraneoptera</taxon>
        <taxon>Hemiptera</taxon>
        <taxon>Sternorrhyncha</taxon>
        <taxon>Coccoidea</taxon>
        <taxon>Coccidae</taxon>
        <taxon>Parthenolecanium</taxon>
    </lineage>
</organism>
<sequence>MTTQPTRYDTRKSSNSKHHSPHSTPHHTTSVDSRLSNVECRSTQKNSELPTEHGLVTVVSTVESDAALISIWRS</sequence>
<evidence type="ECO:0000313" key="2">
    <source>
        <dbReference type="EMBL" id="KAK7583784.1"/>
    </source>
</evidence>
<gene>
    <name evidence="2" type="ORF">V9T40_004747</name>
</gene>
<feature type="compositionally biased region" description="Polar residues" evidence="1">
    <location>
        <begin position="31"/>
        <end position="49"/>
    </location>
</feature>
<dbReference type="Proteomes" id="UP001367676">
    <property type="component" value="Unassembled WGS sequence"/>
</dbReference>
<reference evidence="2 3" key="1">
    <citation type="submission" date="2024-03" db="EMBL/GenBank/DDBJ databases">
        <title>Adaptation during the transition from Ophiocordyceps entomopathogen to insect associate is accompanied by gene loss and intensified selection.</title>
        <authorList>
            <person name="Ward C.M."/>
            <person name="Onetto C.A."/>
            <person name="Borneman A.R."/>
        </authorList>
    </citation>
    <scope>NUCLEOTIDE SEQUENCE [LARGE SCALE GENOMIC DNA]</scope>
    <source>
        <strain evidence="2">AWRI1</strain>
        <tissue evidence="2">Single Adult Female</tissue>
    </source>
</reference>
<dbReference type="AlphaFoldDB" id="A0AAN9TGK4"/>
<proteinExistence type="predicted"/>
<accession>A0AAN9TGK4</accession>
<comment type="caution">
    <text evidence="2">The sequence shown here is derived from an EMBL/GenBank/DDBJ whole genome shotgun (WGS) entry which is preliminary data.</text>
</comment>
<evidence type="ECO:0000256" key="1">
    <source>
        <dbReference type="SAM" id="MobiDB-lite"/>
    </source>
</evidence>
<protein>
    <submittedName>
        <fullName evidence="2">Uncharacterized protein</fullName>
    </submittedName>
</protein>
<feature type="region of interest" description="Disordered" evidence="1">
    <location>
        <begin position="1"/>
        <end position="52"/>
    </location>
</feature>
<name>A0AAN9TGK4_9HEMI</name>
<dbReference type="EMBL" id="JBBCAQ010000032">
    <property type="protein sequence ID" value="KAK7583784.1"/>
    <property type="molecule type" value="Genomic_DNA"/>
</dbReference>